<gene>
    <name evidence="2" type="ORF">COU16_00955</name>
</gene>
<protein>
    <recommendedName>
        <fullName evidence="4">DUF5667 domain-containing protein</fullName>
    </recommendedName>
</protein>
<proteinExistence type="predicted"/>
<organism evidence="2 3">
    <name type="scientific">Candidatus Kaiserbacteria bacterium CG10_big_fil_rev_8_21_14_0_10_47_16</name>
    <dbReference type="NCBI Taxonomy" id="1974608"/>
    <lineage>
        <taxon>Bacteria</taxon>
        <taxon>Candidatus Kaiseribacteriota</taxon>
    </lineage>
</organism>
<evidence type="ECO:0000313" key="3">
    <source>
        <dbReference type="Proteomes" id="UP000229344"/>
    </source>
</evidence>
<evidence type="ECO:0000313" key="2">
    <source>
        <dbReference type="EMBL" id="PIR84739.1"/>
    </source>
</evidence>
<evidence type="ECO:0008006" key="4">
    <source>
        <dbReference type="Google" id="ProtNLM"/>
    </source>
</evidence>
<keyword evidence="1" id="KW-1133">Transmembrane helix</keyword>
<accession>A0A2H0UEA1</accession>
<dbReference type="EMBL" id="PFBI01000004">
    <property type="protein sequence ID" value="PIR84739.1"/>
    <property type="molecule type" value="Genomic_DNA"/>
</dbReference>
<name>A0A2H0UEA1_9BACT</name>
<evidence type="ECO:0000256" key="1">
    <source>
        <dbReference type="SAM" id="Phobius"/>
    </source>
</evidence>
<comment type="caution">
    <text evidence="2">The sequence shown here is derived from an EMBL/GenBank/DDBJ whole genome shotgun (WGS) entry which is preliminary data.</text>
</comment>
<dbReference type="Proteomes" id="UP000229344">
    <property type="component" value="Unassembled WGS sequence"/>
</dbReference>
<feature type="transmembrane region" description="Helical" evidence="1">
    <location>
        <begin position="45"/>
        <end position="64"/>
    </location>
</feature>
<reference evidence="3" key="1">
    <citation type="submission" date="2017-09" db="EMBL/GenBank/DDBJ databases">
        <title>Depth-based differentiation of microbial function through sediment-hosted aquifers and enrichment of novel symbionts in the deep terrestrial subsurface.</title>
        <authorList>
            <person name="Probst A.J."/>
            <person name="Ladd B."/>
            <person name="Jarett J.K."/>
            <person name="Geller-Mcgrath D.E."/>
            <person name="Sieber C.M.K."/>
            <person name="Emerson J.B."/>
            <person name="Anantharaman K."/>
            <person name="Thomas B.C."/>
            <person name="Malmstrom R."/>
            <person name="Stieglmeier M."/>
            <person name="Klingl A."/>
            <person name="Woyke T."/>
            <person name="Ryan C.M."/>
            <person name="Banfield J.F."/>
        </authorList>
    </citation>
    <scope>NUCLEOTIDE SEQUENCE [LARGE SCALE GENOMIC DNA]</scope>
</reference>
<sequence length="275" mass="30627">MNSGQNIVERIIGKIRRAFSGTGTGNDPQNGMYTAPRSGGRLRKVLLAILVVIIVLIVIGFLGVRSIPGSIFYGIKVNVVEPAMQGLQVSTHEKAAYQIKLMQRRLDELTRLNPDKPMSDKTREVIQNQLARNTDDLRSIIETNENITQGEAMTTLHDAAVILELQENEIAENPNLESLDDAAIERLRSINETYKGFVLVFVAGTDAETLQAYVNDQLDVLLKAIKRENPDENTAAKVNKRLQNIKEALIDNDAAEAIYQVHEALQILDSAKYYQ</sequence>
<keyword evidence="1" id="KW-0812">Transmembrane</keyword>
<keyword evidence="1" id="KW-0472">Membrane</keyword>
<dbReference type="AlphaFoldDB" id="A0A2H0UEA1"/>